<dbReference type="NCBIfam" id="NF010749">
    <property type="entry name" value="PRK14151.1"/>
    <property type="match status" value="1"/>
</dbReference>
<dbReference type="OrthoDB" id="9789811at2"/>
<feature type="compositionally biased region" description="Low complexity" evidence="13">
    <location>
        <begin position="34"/>
        <end position="50"/>
    </location>
</feature>
<dbReference type="NCBIfam" id="NF010748">
    <property type="entry name" value="PRK14150.1"/>
    <property type="match status" value="1"/>
</dbReference>
<dbReference type="PRINTS" id="PR00773">
    <property type="entry name" value="GRPEPROTEIN"/>
</dbReference>
<keyword evidence="5 10" id="KW-0346">Stress response</keyword>
<dbReference type="SUPFAM" id="SSF51064">
    <property type="entry name" value="Head domain of nucleotide exchange factor GrpE"/>
    <property type="match status" value="1"/>
</dbReference>
<keyword evidence="15" id="KW-1185">Reference proteome</keyword>
<evidence type="ECO:0000256" key="6">
    <source>
        <dbReference type="ARBA" id="ARBA00023186"/>
    </source>
</evidence>
<name>A0A4R2KC73_9GAMM</name>
<reference evidence="14 15" key="1">
    <citation type="submission" date="2019-03" db="EMBL/GenBank/DDBJ databases">
        <title>Genomic Encyclopedia of Type Strains, Phase IV (KMG-IV): sequencing the most valuable type-strain genomes for metagenomic binning, comparative biology and taxonomic classification.</title>
        <authorList>
            <person name="Goeker M."/>
        </authorList>
    </citation>
    <scope>NUCLEOTIDE SEQUENCE [LARGE SCALE GENOMIC DNA]</scope>
    <source>
        <strain evidence="14 15">DSM 23344</strain>
    </source>
</reference>
<proteinExistence type="inferred from homology"/>
<evidence type="ECO:0000256" key="9">
    <source>
        <dbReference type="ARBA" id="ARBA00076414"/>
    </source>
</evidence>
<dbReference type="RefSeq" id="WP_117319577.1">
    <property type="nucleotide sequence ID" value="NZ_QQSW01000030.1"/>
</dbReference>
<organism evidence="14 15">
    <name type="scientific">Chromatocurvus halotolerans</name>
    <dbReference type="NCBI Taxonomy" id="1132028"/>
    <lineage>
        <taxon>Bacteria</taxon>
        <taxon>Pseudomonadati</taxon>
        <taxon>Pseudomonadota</taxon>
        <taxon>Gammaproteobacteria</taxon>
        <taxon>Cellvibrionales</taxon>
        <taxon>Halieaceae</taxon>
        <taxon>Chromatocurvus</taxon>
    </lineage>
</organism>
<gene>
    <name evidence="10" type="primary">grpE</name>
    <name evidence="14" type="ORF">EV688_12315</name>
</gene>
<dbReference type="GO" id="GO:0005829">
    <property type="term" value="C:cytosol"/>
    <property type="evidence" value="ECO:0007669"/>
    <property type="project" value="TreeGrafter"/>
</dbReference>
<evidence type="ECO:0000313" key="15">
    <source>
        <dbReference type="Proteomes" id="UP000294980"/>
    </source>
</evidence>
<dbReference type="CDD" id="cd00446">
    <property type="entry name" value="GrpE"/>
    <property type="match status" value="1"/>
</dbReference>
<dbReference type="InterPro" id="IPR000740">
    <property type="entry name" value="GrpE"/>
</dbReference>
<dbReference type="PANTHER" id="PTHR21237">
    <property type="entry name" value="GRPE PROTEIN"/>
    <property type="match status" value="1"/>
</dbReference>
<feature type="compositionally biased region" description="Basic and acidic residues" evidence="13">
    <location>
        <begin position="1"/>
        <end position="19"/>
    </location>
</feature>
<dbReference type="GO" id="GO:0051087">
    <property type="term" value="F:protein-folding chaperone binding"/>
    <property type="evidence" value="ECO:0007669"/>
    <property type="project" value="InterPro"/>
</dbReference>
<keyword evidence="6 10" id="KW-0143">Chaperone</keyword>
<dbReference type="SUPFAM" id="SSF58014">
    <property type="entry name" value="Coiled-coil domain of nucleotide exchange factor GrpE"/>
    <property type="match status" value="1"/>
</dbReference>
<dbReference type="GO" id="GO:0006457">
    <property type="term" value="P:protein folding"/>
    <property type="evidence" value="ECO:0007669"/>
    <property type="project" value="InterPro"/>
</dbReference>
<dbReference type="PROSITE" id="PS01071">
    <property type="entry name" value="GRPE"/>
    <property type="match status" value="1"/>
</dbReference>
<dbReference type="Pfam" id="PF01025">
    <property type="entry name" value="GrpE"/>
    <property type="match status" value="1"/>
</dbReference>
<dbReference type="HAMAP" id="MF_01151">
    <property type="entry name" value="GrpE"/>
    <property type="match status" value="1"/>
</dbReference>
<evidence type="ECO:0000256" key="3">
    <source>
        <dbReference type="ARBA" id="ARBA00011738"/>
    </source>
</evidence>
<sequence>MSDKEQQSGKPEEQPRADEAQAAEQQPEARAEDTQAAAAREQEGSEAGSSDADDPSPEDEIARLQEELEQARDSALRAQAEAQNAKRRAEQDVERARKYALERFAGELLPVVDNLERALESASGDEEVVKPIAEGVELTLKSFQNALQKYHIEAVDPQGEPFDPQLHQAMSQVENPDVEPNTVIAVMQKGYTLNGRLVRPAMVMVSKQAPGAPGASGSIDEHA</sequence>
<accession>A0A4R2KC73</accession>
<comment type="similarity">
    <text evidence="2 10 12">Belongs to the GrpE family.</text>
</comment>
<dbReference type="GO" id="GO:0051082">
    <property type="term" value="F:unfolded protein binding"/>
    <property type="evidence" value="ECO:0007669"/>
    <property type="project" value="TreeGrafter"/>
</dbReference>
<dbReference type="NCBIfam" id="NF010737">
    <property type="entry name" value="PRK14139.1"/>
    <property type="match status" value="1"/>
</dbReference>
<evidence type="ECO:0000256" key="1">
    <source>
        <dbReference type="ARBA" id="ARBA00004496"/>
    </source>
</evidence>
<evidence type="ECO:0000313" key="14">
    <source>
        <dbReference type="EMBL" id="TCO71083.1"/>
    </source>
</evidence>
<comment type="caution">
    <text evidence="14">The sequence shown here is derived from an EMBL/GenBank/DDBJ whole genome shotgun (WGS) entry which is preliminary data.</text>
</comment>
<evidence type="ECO:0000256" key="7">
    <source>
        <dbReference type="ARBA" id="ARBA00053401"/>
    </source>
</evidence>
<dbReference type="Proteomes" id="UP000294980">
    <property type="component" value="Unassembled WGS sequence"/>
</dbReference>
<dbReference type="AlphaFoldDB" id="A0A4R2KC73"/>
<dbReference type="Gene3D" id="3.90.20.20">
    <property type="match status" value="1"/>
</dbReference>
<evidence type="ECO:0000256" key="2">
    <source>
        <dbReference type="ARBA" id="ARBA00009054"/>
    </source>
</evidence>
<comment type="subcellular location">
    <subcellularLocation>
        <location evidence="1 10">Cytoplasm</location>
    </subcellularLocation>
</comment>
<dbReference type="PANTHER" id="PTHR21237:SF23">
    <property type="entry name" value="GRPE PROTEIN HOMOLOG, MITOCHONDRIAL"/>
    <property type="match status" value="1"/>
</dbReference>
<evidence type="ECO:0000256" key="8">
    <source>
        <dbReference type="ARBA" id="ARBA00072274"/>
    </source>
</evidence>
<comment type="subunit">
    <text evidence="3 10">Homodimer.</text>
</comment>
<evidence type="ECO:0000256" key="4">
    <source>
        <dbReference type="ARBA" id="ARBA00022490"/>
    </source>
</evidence>
<feature type="region of interest" description="Disordered" evidence="13">
    <location>
        <begin position="1"/>
        <end position="92"/>
    </location>
</feature>
<protein>
    <recommendedName>
        <fullName evidence="8 10">Protein GrpE</fullName>
    </recommendedName>
    <alternativeName>
        <fullName evidence="9 10">HSP-70 cofactor</fullName>
    </alternativeName>
</protein>
<feature type="compositionally biased region" description="Basic and acidic residues" evidence="13">
    <location>
        <begin position="60"/>
        <end position="75"/>
    </location>
</feature>
<evidence type="ECO:0000256" key="13">
    <source>
        <dbReference type="SAM" id="MobiDB-lite"/>
    </source>
</evidence>
<dbReference type="EMBL" id="SLWX01000023">
    <property type="protein sequence ID" value="TCO71083.1"/>
    <property type="molecule type" value="Genomic_DNA"/>
</dbReference>
<evidence type="ECO:0000256" key="10">
    <source>
        <dbReference type="HAMAP-Rule" id="MF_01151"/>
    </source>
</evidence>
<dbReference type="FunFam" id="2.30.22.10:FF:000001">
    <property type="entry name" value="Protein GrpE"/>
    <property type="match status" value="1"/>
</dbReference>
<dbReference type="InterPro" id="IPR013805">
    <property type="entry name" value="GrpE_CC"/>
</dbReference>
<evidence type="ECO:0000256" key="12">
    <source>
        <dbReference type="RuleBase" id="RU004478"/>
    </source>
</evidence>
<dbReference type="GO" id="GO:0042803">
    <property type="term" value="F:protein homodimerization activity"/>
    <property type="evidence" value="ECO:0007669"/>
    <property type="project" value="InterPro"/>
</dbReference>
<dbReference type="NCBIfam" id="NF010738">
    <property type="entry name" value="PRK14140.1"/>
    <property type="match status" value="1"/>
</dbReference>
<evidence type="ECO:0000256" key="11">
    <source>
        <dbReference type="RuleBase" id="RU000639"/>
    </source>
</evidence>
<dbReference type="Gene3D" id="2.30.22.10">
    <property type="entry name" value="Head domain of nucleotide exchange factor GrpE"/>
    <property type="match status" value="1"/>
</dbReference>
<evidence type="ECO:0000256" key="5">
    <source>
        <dbReference type="ARBA" id="ARBA00023016"/>
    </source>
</evidence>
<keyword evidence="4 10" id="KW-0963">Cytoplasm</keyword>
<dbReference type="GO" id="GO:0000774">
    <property type="term" value="F:adenyl-nucleotide exchange factor activity"/>
    <property type="evidence" value="ECO:0007669"/>
    <property type="project" value="InterPro"/>
</dbReference>
<comment type="function">
    <text evidence="7 10 11">Participates actively in the response to hyperosmotic and heat shock by preventing the aggregation of stress-denatured proteins, in association with DnaK and GrpE. It is the nucleotide exchange factor for DnaK and may function as a thermosensor. Unfolded proteins bind initially to DnaJ; upon interaction with the DnaJ-bound protein, DnaK hydrolyzes its bound ATP, resulting in the formation of a stable complex. GrpE releases ADP from DnaK; ATP binding to DnaK triggers the release of the substrate protein, thus completing the reaction cycle. Several rounds of ATP-dependent interactions between DnaJ, DnaK and GrpE are required for fully efficient folding.</text>
</comment>
<dbReference type="InterPro" id="IPR009012">
    <property type="entry name" value="GrpE_head"/>
</dbReference>